<reference evidence="3" key="1">
    <citation type="submission" date="2011-07" db="EMBL/GenBank/DDBJ databases">
        <title>Divergent evolution of antigenic variation in African trypanosomes.</title>
        <authorList>
            <person name="Jackson A.P."/>
            <person name="Berry A."/>
            <person name="Allison H.C."/>
            <person name="Burton P."/>
            <person name="Anderson J."/>
            <person name="Aslett M."/>
            <person name="Brown R."/>
            <person name="Corton N."/>
            <person name="Harris D."/>
            <person name="Hauser H."/>
            <person name="Gamble J."/>
            <person name="Gilderthorp R."/>
            <person name="McQuillan J."/>
            <person name="Quail M.A."/>
            <person name="Sanders M."/>
            <person name="Van Tonder A."/>
            <person name="Ginger M.L."/>
            <person name="Donelson J.E."/>
            <person name="Field M.C."/>
            <person name="Barry J.D."/>
            <person name="Berriman M."/>
            <person name="Hertz-Fowler C."/>
        </authorList>
    </citation>
    <scope>NUCLEOTIDE SEQUENCE [LARGE SCALE GENOMIC DNA]</scope>
    <source>
        <strain evidence="3">IL3000</strain>
    </source>
</reference>
<dbReference type="AlphaFoldDB" id="F9WET2"/>
<keyword evidence="1" id="KW-0812">Transmembrane</keyword>
<accession>F9WET2</accession>
<comment type="caution">
    <text evidence="2">The sequence shown here is derived from an EMBL/GenBank/DDBJ whole genome shotgun (WGS) entry which is preliminary data.</text>
</comment>
<keyword evidence="1" id="KW-0472">Membrane</keyword>
<dbReference type="Proteomes" id="UP000000702">
    <property type="component" value="Unassembled WGS sequence"/>
</dbReference>
<dbReference type="EMBL" id="CAEQ01002060">
    <property type="protein sequence ID" value="CCD15798.1"/>
    <property type="molecule type" value="Genomic_DNA"/>
</dbReference>
<name>F9WET2_TRYCI</name>
<evidence type="ECO:0000313" key="3">
    <source>
        <dbReference type="Proteomes" id="UP000000702"/>
    </source>
</evidence>
<evidence type="ECO:0000256" key="1">
    <source>
        <dbReference type="SAM" id="Phobius"/>
    </source>
</evidence>
<feature type="transmembrane region" description="Helical" evidence="1">
    <location>
        <begin position="116"/>
        <end position="138"/>
    </location>
</feature>
<evidence type="ECO:0000313" key="2">
    <source>
        <dbReference type="EMBL" id="CCD15798.1"/>
    </source>
</evidence>
<protein>
    <submittedName>
        <fullName evidence="2">Uncharacterized protein</fullName>
    </submittedName>
</protein>
<proteinExistence type="predicted"/>
<reference evidence="2 3" key="2">
    <citation type="journal article" date="2012" name="Proc. Natl. Acad. Sci. U.S.A.">
        <title>Antigenic diversity is generated by distinct evolutionary mechanisms in African trypanosome species.</title>
        <authorList>
            <person name="Jackson A.P."/>
            <person name="Berry A."/>
            <person name="Aslett M."/>
            <person name="Allison H.C."/>
            <person name="Burton P."/>
            <person name="Vavrova-Anderson J."/>
            <person name="Brown R."/>
            <person name="Browne H."/>
            <person name="Corton N."/>
            <person name="Hauser H."/>
            <person name="Gamble J."/>
            <person name="Gilderthorp R."/>
            <person name="Marcello L."/>
            <person name="McQuillan J."/>
            <person name="Otto T.D."/>
            <person name="Quail M.A."/>
            <person name="Sanders M.J."/>
            <person name="van Tonder A."/>
            <person name="Ginger M.L."/>
            <person name="Field M.C."/>
            <person name="Barry J.D."/>
            <person name="Hertz-Fowler C."/>
            <person name="Berriman M."/>
        </authorList>
    </citation>
    <scope>NUCLEOTIDE SEQUENCE [LARGE SCALE GENOMIC DNA]</scope>
    <source>
        <strain evidence="2 3">IL3000</strain>
    </source>
</reference>
<keyword evidence="3" id="KW-1185">Reference proteome</keyword>
<keyword evidence="1" id="KW-1133">Transmembrane helix</keyword>
<sequence length="144" mass="16287">MDELNELKQIKTTANAAMPLLLSSFFFTPSLTHSSSPRVSFEECVCVARCALGSVVSRSFISSCFSVSFSFACTLLRESKQTHTFDRFSSFLTVIIMIIKAKNLCALFSIFSNICFSVLLIFSFTPFRSATHFITLYTHSFRRR</sequence>
<organism evidence="2 3">
    <name type="scientific">Trypanosoma congolense (strain IL3000)</name>
    <dbReference type="NCBI Taxonomy" id="1068625"/>
    <lineage>
        <taxon>Eukaryota</taxon>
        <taxon>Discoba</taxon>
        <taxon>Euglenozoa</taxon>
        <taxon>Kinetoplastea</taxon>
        <taxon>Metakinetoplastina</taxon>
        <taxon>Trypanosomatida</taxon>
        <taxon>Trypanosomatidae</taxon>
        <taxon>Trypanosoma</taxon>
        <taxon>Nannomonas</taxon>
    </lineage>
</organism>
<gene>
    <name evidence="2" type="ORF">TCIL3000_0_08090</name>
</gene>